<dbReference type="EMBL" id="JASBWR010000001">
    <property type="protein sequence ID" value="KAJ9113961.1"/>
    <property type="molecule type" value="Genomic_DNA"/>
</dbReference>
<accession>A0ACC2WRC9</accession>
<reference evidence="1" key="1">
    <citation type="submission" date="2023-04" db="EMBL/GenBank/DDBJ databases">
        <title>Draft Genome sequencing of Naganishia species isolated from polar environments using Oxford Nanopore Technology.</title>
        <authorList>
            <person name="Leo P."/>
            <person name="Venkateswaran K."/>
        </authorList>
    </citation>
    <scope>NUCLEOTIDE SEQUENCE</scope>
    <source>
        <strain evidence="1">MNA-CCFEE 5261</strain>
    </source>
</reference>
<evidence type="ECO:0000313" key="1">
    <source>
        <dbReference type="EMBL" id="KAJ9113961.1"/>
    </source>
</evidence>
<dbReference type="Proteomes" id="UP001241377">
    <property type="component" value="Unassembled WGS sequence"/>
</dbReference>
<evidence type="ECO:0000313" key="2">
    <source>
        <dbReference type="Proteomes" id="UP001241377"/>
    </source>
</evidence>
<organism evidence="1 2">
    <name type="scientific">Naganishia cerealis</name>
    <dbReference type="NCBI Taxonomy" id="610337"/>
    <lineage>
        <taxon>Eukaryota</taxon>
        <taxon>Fungi</taxon>
        <taxon>Dikarya</taxon>
        <taxon>Basidiomycota</taxon>
        <taxon>Agaricomycotina</taxon>
        <taxon>Tremellomycetes</taxon>
        <taxon>Filobasidiales</taxon>
        <taxon>Filobasidiaceae</taxon>
        <taxon>Naganishia</taxon>
    </lineage>
</organism>
<gene>
    <name evidence="1" type="ORF">QFC19_000157</name>
</gene>
<keyword evidence="2" id="KW-1185">Reference proteome</keyword>
<proteinExistence type="predicted"/>
<protein>
    <submittedName>
        <fullName evidence="1">Uncharacterized protein</fullName>
    </submittedName>
</protein>
<comment type="caution">
    <text evidence="1">The sequence shown here is derived from an EMBL/GenBank/DDBJ whole genome shotgun (WGS) entry which is preliminary data.</text>
</comment>
<name>A0ACC2WRC9_9TREE</name>
<sequence length="221" mass="23895">MPSYRTSNPDQPTETMLTNYSRYKTHRELVPILISLCARSLTNGSQEPPKLLIMGNKADLLTKPSSVANQPLSSPATSKATSPSLDAKAYTLARERLESLLTRELTRAKSSRASSTGRIEGIDAVPSGTVSTSLLGYVKRLLRLGTGAAVGQAGEAERDAKEEEWRVEQAEDAMWGERNGSFKFSDVDGVDIQFAVGSAMGGKGLESQDGLTELKDWLSEL</sequence>